<accession>A0AAD3CF57</accession>
<dbReference type="InterPro" id="IPR058923">
    <property type="entry name" value="RCC1-like_dom"/>
</dbReference>
<dbReference type="InterPro" id="IPR051210">
    <property type="entry name" value="Ub_ligase/GEF_domain"/>
</dbReference>
<sequence length="436" mass="47807">MNQHHGKSYAGGDHTLHITFNGRVKSAGVCGLGWSGMHDHIYPSHFRFRQVYLPDSNIKQVYASYCHNLALGESGTLYSWGCGNFDYVNWSLKVYENAESGIIPALGQGKRVYYDVGDNPKVVNLPLKKDKNGDREQIVDISGGVLHSAVLLNTGRVLTFGQNVYGELGRSSWRDHEPKEAYIPSINGKKERKIVKLGPGYHNIFAISSDGKLFCAGDNESKQCGEGPEILKSFSHVEELDQDEIVDQVEGGFCHTLVKTTSGKVYTLGCQSYGVRGVSLAENRTLPIVTTKGIIFSKDEKLPVVTQVELPTEAMQIAAGKFHNVILGKDGNVYTFGLNYCGQCSGKESTTDLYVGQNVTLGKESNDSDLYFPVPQKVKLPENAGKIVNVSAGFNHTILDDDTGKTFYAFGDNRMGQLGFGGDGYYVCDPVTVKRE</sequence>
<evidence type="ECO:0000313" key="4">
    <source>
        <dbReference type="EMBL" id="GFH44681.1"/>
    </source>
</evidence>
<dbReference type="Proteomes" id="UP001054902">
    <property type="component" value="Unassembled WGS sequence"/>
</dbReference>
<gene>
    <name evidence="4" type="ORF">CTEN210_01155</name>
</gene>
<feature type="repeat" description="RCC1" evidence="2">
    <location>
        <begin position="331"/>
        <end position="403"/>
    </location>
</feature>
<dbReference type="Pfam" id="PF25390">
    <property type="entry name" value="WD40_RLD"/>
    <property type="match status" value="1"/>
</dbReference>
<feature type="repeat" description="RCC1" evidence="2">
    <location>
        <begin position="263"/>
        <end position="330"/>
    </location>
</feature>
<dbReference type="EMBL" id="BLLK01000020">
    <property type="protein sequence ID" value="GFH44681.1"/>
    <property type="molecule type" value="Genomic_DNA"/>
</dbReference>
<dbReference type="PRINTS" id="PR00633">
    <property type="entry name" value="RCCNDNSATION"/>
</dbReference>
<dbReference type="PROSITE" id="PS50012">
    <property type="entry name" value="RCC1_3"/>
    <property type="match status" value="3"/>
</dbReference>
<dbReference type="SUPFAM" id="SSF50985">
    <property type="entry name" value="RCC1/BLIP-II"/>
    <property type="match status" value="2"/>
</dbReference>
<dbReference type="AlphaFoldDB" id="A0AAD3CF57"/>
<keyword evidence="5" id="KW-1185">Reference proteome</keyword>
<reference evidence="4 5" key="1">
    <citation type="journal article" date="2021" name="Sci. Rep.">
        <title>The genome of the diatom Chaetoceros tenuissimus carries an ancient integrated fragment of an extant virus.</title>
        <authorList>
            <person name="Hongo Y."/>
            <person name="Kimura K."/>
            <person name="Takaki Y."/>
            <person name="Yoshida Y."/>
            <person name="Baba S."/>
            <person name="Kobayashi G."/>
            <person name="Nagasaki K."/>
            <person name="Hano T."/>
            <person name="Tomaru Y."/>
        </authorList>
    </citation>
    <scope>NUCLEOTIDE SEQUENCE [LARGE SCALE GENOMIC DNA]</scope>
    <source>
        <strain evidence="4 5">NIES-3715</strain>
    </source>
</reference>
<evidence type="ECO:0000313" key="5">
    <source>
        <dbReference type="Proteomes" id="UP001054902"/>
    </source>
</evidence>
<keyword evidence="1" id="KW-0677">Repeat</keyword>
<evidence type="ECO:0000256" key="1">
    <source>
        <dbReference type="ARBA" id="ARBA00022737"/>
    </source>
</evidence>
<dbReference type="PANTHER" id="PTHR22870:SF408">
    <property type="entry name" value="OS09G0560450 PROTEIN"/>
    <property type="match status" value="1"/>
</dbReference>
<feature type="repeat" description="RCC1" evidence="2">
    <location>
        <begin position="155"/>
        <end position="210"/>
    </location>
</feature>
<proteinExistence type="predicted"/>
<evidence type="ECO:0000259" key="3">
    <source>
        <dbReference type="Pfam" id="PF25390"/>
    </source>
</evidence>
<dbReference type="PANTHER" id="PTHR22870">
    <property type="entry name" value="REGULATOR OF CHROMOSOME CONDENSATION"/>
    <property type="match status" value="1"/>
</dbReference>
<organism evidence="4 5">
    <name type="scientific">Chaetoceros tenuissimus</name>
    <dbReference type="NCBI Taxonomy" id="426638"/>
    <lineage>
        <taxon>Eukaryota</taxon>
        <taxon>Sar</taxon>
        <taxon>Stramenopiles</taxon>
        <taxon>Ochrophyta</taxon>
        <taxon>Bacillariophyta</taxon>
        <taxon>Coscinodiscophyceae</taxon>
        <taxon>Chaetocerotophycidae</taxon>
        <taxon>Chaetocerotales</taxon>
        <taxon>Chaetocerotaceae</taxon>
        <taxon>Chaetoceros</taxon>
    </lineage>
</organism>
<protein>
    <recommendedName>
        <fullName evidence="3">RCC1-like domain-containing protein</fullName>
    </recommendedName>
</protein>
<dbReference type="PROSITE" id="PS00626">
    <property type="entry name" value="RCC1_2"/>
    <property type="match status" value="1"/>
</dbReference>
<dbReference type="Gene3D" id="2.130.10.30">
    <property type="entry name" value="Regulator of chromosome condensation 1/beta-lactamase-inhibitor protein II"/>
    <property type="match status" value="2"/>
</dbReference>
<evidence type="ECO:0000256" key="2">
    <source>
        <dbReference type="PROSITE-ProRule" id="PRU00235"/>
    </source>
</evidence>
<comment type="caution">
    <text evidence="4">The sequence shown here is derived from an EMBL/GenBank/DDBJ whole genome shotgun (WGS) entry which is preliminary data.</text>
</comment>
<dbReference type="InterPro" id="IPR009091">
    <property type="entry name" value="RCC1/BLIP-II"/>
</dbReference>
<feature type="domain" description="RCC1-like" evidence="3">
    <location>
        <begin position="119"/>
        <end position="424"/>
    </location>
</feature>
<name>A0AAD3CF57_9STRA</name>
<dbReference type="InterPro" id="IPR000408">
    <property type="entry name" value="Reg_chr_condens"/>
</dbReference>
<dbReference type="Pfam" id="PF13540">
    <property type="entry name" value="RCC1_2"/>
    <property type="match status" value="1"/>
</dbReference>